<keyword evidence="2" id="KW-1185">Reference proteome</keyword>
<protein>
    <submittedName>
        <fullName evidence="1">Uncharacterized protein</fullName>
    </submittedName>
</protein>
<reference evidence="1 2" key="1">
    <citation type="submission" date="2017-01" db="EMBL/GenBank/DDBJ databases">
        <title>A lytic phage St 134, specific for pathogenic Stahylococcus epidermidis strains.</title>
        <authorList>
            <person name="Kozlova Y."/>
            <person name="Morozova V."/>
            <person name="Tikunov A."/>
            <person name="Bokovaya O."/>
            <person name="Tikunova N."/>
        </authorList>
    </citation>
    <scope>NUCLEOTIDE SEQUENCE [LARGE SCALE GENOMIC DNA]</scope>
</reference>
<sequence length="167" mass="19818">MKRGNKSNRIARSNAFREATTKKQSTYERDGFVFLFDDEELQKEYIHEYNHFNNLFVEKGKVKLPKPKKIAYIDAKSLVSGKNQEKLTDIENVYKQLDYDWEQKGNMHKRHLFQEAVKDNDGSQEISHFIKSTEELFKELEEATKVDSIVNKKQVKYNVVYYVRRVG</sequence>
<proteinExistence type="predicted"/>
<dbReference type="GeneID" id="54979537"/>
<organism evidence="1 2">
    <name type="scientific">Staphylococcus phage St 134</name>
    <dbReference type="NCBI Taxonomy" id="1958922"/>
    <lineage>
        <taxon>Viruses</taxon>
        <taxon>Duplodnaviria</taxon>
        <taxon>Heunggongvirae</taxon>
        <taxon>Uroviricota</taxon>
        <taxon>Caudoviricetes</taxon>
        <taxon>Rountreeviridae</taxon>
        <taxon>Rakietenvirinae</taxon>
        <taxon>Andhravirus</taxon>
        <taxon>Andhravirus St134</taxon>
    </lineage>
</organism>
<evidence type="ECO:0000313" key="2">
    <source>
        <dbReference type="Proteomes" id="UP000224550"/>
    </source>
</evidence>
<dbReference type="Proteomes" id="UP000224550">
    <property type="component" value="Segment"/>
</dbReference>
<accession>A0A1S6KVE3</accession>
<evidence type="ECO:0000313" key="1">
    <source>
        <dbReference type="EMBL" id="AQT25381.1"/>
    </source>
</evidence>
<dbReference type="EMBL" id="KY471386">
    <property type="protein sequence ID" value="AQT25381.1"/>
    <property type="molecule type" value="Genomic_DNA"/>
</dbReference>
<name>A0A1S6KVE3_9CAUD</name>
<dbReference type="RefSeq" id="YP_009789393.1">
    <property type="nucleotide sequence ID" value="NC_047814.1"/>
</dbReference>
<dbReference type="KEGG" id="vg:54979537"/>